<dbReference type="eggNOG" id="ENOG502ZD1M">
    <property type="taxonomic scope" value="Bacteria"/>
</dbReference>
<dbReference type="Proteomes" id="UP000002157">
    <property type="component" value="Chromosome"/>
</dbReference>
<dbReference type="KEGG" id="ppg:PputGB1_3105"/>
<protein>
    <submittedName>
        <fullName evidence="1">Uncharacterized protein</fullName>
    </submittedName>
</protein>
<gene>
    <name evidence="1" type="ordered locus">PputGB1_3105</name>
</gene>
<accession>B0KGJ6</accession>
<dbReference type="HOGENOM" id="CLU_1446498_0_0_6"/>
<sequence>MRQPIRTLNAENIHAIKSEFEQSLDCLGASIQGKHGVQLLTSIKRDKVGAGPYPQVTLFEAANRIMSDLVILNGIAGLLREKTFPFTEYTVEFGNEDKNGFDIRASSPSETLIGEAFNVAPSFFQGKKASALRKLRQGGAAARYKLLMFNSDATPERYSAKHEPGTFHIAVDIASGMISVRCAPVTA</sequence>
<proteinExistence type="predicted"/>
<dbReference type="RefSeq" id="WP_012272727.1">
    <property type="nucleotide sequence ID" value="NC_010322.1"/>
</dbReference>
<reference evidence="1 2" key="1">
    <citation type="submission" date="2008-01" db="EMBL/GenBank/DDBJ databases">
        <title>Complete sequence of Pseudomonas putida GB-1.</title>
        <authorList>
            <consortium name="US DOE Joint Genome Institute"/>
            <person name="Copeland A."/>
            <person name="Lucas S."/>
            <person name="Lapidus A."/>
            <person name="Barry K."/>
            <person name="Glavina del Rio T."/>
            <person name="Dalin E."/>
            <person name="Tice H."/>
            <person name="Pitluck S."/>
            <person name="Bruce D."/>
            <person name="Goodwin L."/>
            <person name="Chertkov O."/>
            <person name="Brettin T."/>
            <person name="Detter J.C."/>
            <person name="Han C."/>
            <person name="Kuske C.R."/>
            <person name="Schmutz J."/>
            <person name="Larimer F."/>
            <person name="Land M."/>
            <person name="Hauser L."/>
            <person name="Kyrpides N."/>
            <person name="Kim E."/>
            <person name="McCarthy J.K."/>
            <person name="Richardson P."/>
        </authorList>
    </citation>
    <scope>NUCLEOTIDE SEQUENCE [LARGE SCALE GENOMIC DNA]</scope>
    <source>
        <strain evidence="1 2">GB-1</strain>
    </source>
</reference>
<organism evidence="1 2">
    <name type="scientific">Pseudomonas putida (strain GB-1)</name>
    <dbReference type="NCBI Taxonomy" id="76869"/>
    <lineage>
        <taxon>Bacteria</taxon>
        <taxon>Pseudomonadati</taxon>
        <taxon>Pseudomonadota</taxon>
        <taxon>Gammaproteobacteria</taxon>
        <taxon>Pseudomonadales</taxon>
        <taxon>Pseudomonadaceae</taxon>
        <taxon>Pseudomonas</taxon>
    </lineage>
</organism>
<dbReference type="AlphaFoldDB" id="B0KGJ6"/>
<evidence type="ECO:0000313" key="2">
    <source>
        <dbReference type="Proteomes" id="UP000002157"/>
    </source>
</evidence>
<name>B0KGJ6_PSEPG</name>
<dbReference type="EMBL" id="CP000926">
    <property type="protein sequence ID" value="ABY98997.1"/>
    <property type="molecule type" value="Genomic_DNA"/>
</dbReference>
<evidence type="ECO:0000313" key="1">
    <source>
        <dbReference type="EMBL" id="ABY98997.1"/>
    </source>
</evidence>